<proteinExistence type="predicted"/>
<accession>A0A933SEE7</accession>
<name>A0A933SEE7_UNCEI</name>
<evidence type="ECO:0000256" key="1">
    <source>
        <dbReference type="SAM" id="Phobius"/>
    </source>
</evidence>
<gene>
    <name evidence="2" type="ORF">HZA61_15450</name>
</gene>
<sequence length="139" mass="14555">MQGAPQQTDTRVRDLAGALAYHGHPDAPATLRVRDWSPPERSSRAVRALATCWGLAVLAVFLPVLHFVLVPSLLVAGPVVALSRLREHRTVRGASGTCPACGAAQAFAVSGALRDVTPVRCDACGRAISLRAPVTTAPD</sequence>
<keyword evidence="1" id="KW-0472">Membrane</keyword>
<protein>
    <submittedName>
        <fullName evidence="2">Uncharacterized protein</fullName>
    </submittedName>
</protein>
<feature type="transmembrane region" description="Helical" evidence="1">
    <location>
        <begin position="53"/>
        <end position="82"/>
    </location>
</feature>
<comment type="caution">
    <text evidence="2">The sequence shown here is derived from an EMBL/GenBank/DDBJ whole genome shotgun (WGS) entry which is preliminary data.</text>
</comment>
<keyword evidence="1" id="KW-1133">Transmembrane helix</keyword>
<evidence type="ECO:0000313" key="2">
    <source>
        <dbReference type="EMBL" id="MBI5170884.1"/>
    </source>
</evidence>
<organism evidence="2 3">
    <name type="scientific">Eiseniibacteriota bacterium</name>
    <dbReference type="NCBI Taxonomy" id="2212470"/>
    <lineage>
        <taxon>Bacteria</taxon>
        <taxon>Candidatus Eiseniibacteriota</taxon>
    </lineage>
</organism>
<evidence type="ECO:0000313" key="3">
    <source>
        <dbReference type="Proteomes" id="UP000696931"/>
    </source>
</evidence>
<dbReference type="Proteomes" id="UP000696931">
    <property type="component" value="Unassembled WGS sequence"/>
</dbReference>
<keyword evidence="1" id="KW-0812">Transmembrane</keyword>
<reference evidence="2" key="1">
    <citation type="submission" date="2020-07" db="EMBL/GenBank/DDBJ databases">
        <title>Huge and variable diversity of episymbiotic CPR bacteria and DPANN archaea in groundwater ecosystems.</title>
        <authorList>
            <person name="He C.Y."/>
            <person name="Keren R."/>
            <person name="Whittaker M."/>
            <person name="Farag I.F."/>
            <person name="Doudna J."/>
            <person name="Cate J.H.D."/>
            <person name="Banfield J.F."/>
        </authorList>
    </citation>
    <scope>NUCLEOTIDE SEQUENCE</scope>
    <source>
        <strain evidence="2">NC_groundwater_1813_Pr3_B-0.1um_71_17</strain>
    </source>
</reference>
<dbReference type="EMBL" id="JACRIW010000111">
    <property type="protein sequence ID" value="MBI5170884.1"/>
    <property type="molecule type" value="Genomic_DNA"/>
</dbReference>
<dbReference type="AlphaFoldDB" id="A0A933SEE7"/>